<protein>
    <recommendedName>
        <fullName evidence="2">HTH cro/C1-type domain-containing protein</fullName>
    </recommendedName>
</protein>
<keyword evidence="1" id="KW-0472">Membrane</keyword>
<dbReference type="CDD" id="cd00093">
    <property type="entry name" value="HTH_XRE"/>
    <property type="match status" value="1"/>
</dbReference>
<keyword evidence="1" id="KW-1133">Transmembrane helix</keyword>
<gene>
    <name evidence="3" type="ORF">SHM_03650</name>
</gene>
<dbReference type="Pfam" id="PF01381">
    <property type="entry name" value="HTH_3"/>
    <property type="match status" value="1"/>
</dbReference>
<dbReference type="Gene3D" id="1.10.260.40">
    <property type="entry name" value="lambda repressor-like DNA-binding domains"/>
    <property type="match status" value="1"/>
</dbReference>
<keyword evidence="4" id="KW-1185">Reference proteome</keyword>
<dbReference type="EMBL" id="AP026933">
    <property type="protein sequence ID" value="BDT02719.1"/>
    <property type="molecule type" value="Genomic_DNA"/>
</dbReference>
<evidence type="ECO:0000313" key="3">
    <source>
        <dbReference type="EMBL" id="BDT02719.1"/>
    </source>
</evidence>
<feature type="domain" description="HTH cro/C1-type" evidence="2">
    <location>
        <begin position="30"/>
        <end position="78"/>
    </location>
</feature>
<dbReference type="InterPro" id="IPR010982">
    <property type="entry name" value="Lambda_DNA-bd_dom_sf"/>
</dbReference>
<dbReference type="InterPro" id="IPR001387">
    <property type="entry name" value="Cro/C1-type_HTH"/>
</dbReference>
<reference evidence="3 4" key="1">
    <citation type="journal article" date="2022" name="Front. Microbiol.">
        <title>Male-killing mechanisms vary between Spiroplasma species.</title>
        <authorList>
            <person name="Arai H."/>
            <person name="Inoue M."/>
            <person name="Kageyama D."/>
        </authorList>
    </citation>
    <scope>NUCLEOTIDE SEQUENCE [LARGE SCALE GENOMIC DNA]</scope>
    <source>
        <strain evidence="4">sHm</strain>
    </source>
</reference>
<feature type="transmembrane region" description="Helical" evidence="1">
    <location>
        <begin position="6"/>
        <end position="22"/>
    </location>
</feature>
<dbReference type="RefSeq" id="WP_281748982.1">
    <property type="nucleotide sequence ID" value="NZ_AP026933.1"/>
</dbReference>
<evidence type="ECO:0000259" key="2">
    <source>
        <dbReference type="PROSITE" id="PS50943"/>
    </source>
</evidence>
<dbReference type="PROSITE" id="PS50943">
    <property type="entry name" value="HTH_CROC1"/>
    <property type="match status" value="1"/>
</dbReference>
<name>A0ABM8BSA9_9MOLU</name>
<sequence length="141" mass="16677">MDNFYAYIPLILKYIVILPYFLKDSKQVLRLGWTQAYFGKLVGVRQATISRIESNAKNSSWGIIHKILLALLVDMNDIKGFTHDFVLKENDFELFIKLLMANSQLKTNILRTSPHMYLWRKQWNWMSSIILFKLKNNVLHI</sequence>
<evidence type="ECO:0000256" key="1">
    <source>
        <dbReference type="SAM" id="Phobius"/>
    </source>
</evidence>
<keyword evidence="1" id="KW-0812">Transmembrane</keyword>
<dbReference type="Proteomes" id="UP001163387">
    <property type="component" value="Chromosome"/>
</dbReference>
<evidence type="ECO:0000313" key="4">
    <source>
        <dbReference type="Proteomes" id="UP001163387"/>
    </source>
</evidence>
<dbReference type="SMART" id="SM00530">
    <property type="entry name" value="HTH_XRE"/>
    <property type="match status" value="1"/>
</dbReference>
<proteinExistence type="predicted"/>
<dbReference type="SUPFAM" id="SSF47413">
    <property type="entry name" value="lambda repressor-like DNA-binding domains"/>
    <property type="match status" value="1"/>
</dbReference>
<accession>A0ABM8BSA9</accession>
<organism evidence="3 4">
    <name type="scientific">Spiroplasma ixodetis</name>
    <dbReference type="NCBI Taxonomy" id="2141"/>
    <lineage>
        <taxon>Bacteria</taxon>
        <taxon>Bacillati</taxon>
        <taxon>Mycoplasmatota</taxon>
        <taxon>Mollicutes</taxon>
        <taxon>Entomoplasmatales</taxon>
        <taxon>Spiroplasmataceae</taxon>
        <taxon>Spiroplasma</taxon>
    </lineage>
</organism>